<dbReference type="SUPFAM" id="SSF54631">
    <property type="entry name" value="CBS-domain pair"/>
    <property type="match status" value="1"/>
</dbReference>
<dbReference type="PROSITE" id="PS51371">
    <property type="entry name" value="CBS"/>
    <property type="match status" value="2"/>
</dbReference>
<dbReference type="InterPro" id="IPR044725">
    <property type="entry name" value="CBSX3_CBS_dom"/>
</dbReference>
<accession>A0A7C9CIJ8</accession>
<dbReference type="InterPro" id="IPR051257">
    <property type="entry name" value="Diverse_CBS-Domain"/>
</dbReference>
<reference evidence="4" key="1">
    <citation type="journal article" date="2013" name="J. Plant Res.">
        <title>Effect of fungi and light on seed germination of three Opuntia species from semiarid lands of central Mexico.</title>
        <authorList>
            <person name="Delgado-Sanchez P."/>
            <person name="Jimenez-Bremont J.F."/>
            <person name="Guerrero-Gonzalez Mde L."/>
            <person name="Flores J."/>
        </authorList>
    </citation>
    <scope>NUCLEOTIDE SEQUENCE</scope>
    <source>
        <tissue evidence="4">Cladode</tissue>
    </source>
</reference>
<feature type="domain" description="CBS" evidence="3">
    <location>
        <begin position="134"/>
        <end position="192"/>
    </location>
</feature>
<sequence>MQGLFRAVRSCQEMAKVAVLRHSLGGDPAKMKKLFARLGCVTSMHQYKGLENTTVADVLRAKEGQQVGPWLWCRSDDIVHDAAKKMAENNVGSLVVLKPGDKQLIAGIFTERDYVKKIAGDGRPAKFTRVGEIMTDENKLITMSSDTNILQAMQLMTENHIRHVPVIDGRIVGMISIVDVVRALVDQQGQDVKRLNDFIKGNYY</sequence>
<dbReference type="InterPro" id="IPR000644">
    <property type="entry name" value="CBS_dom"/>
</dbReference>
<dbReference type="Gene3D" id="3.10.580.10">
    <property type="entry name" value="CBS-domain"/>
    <property type="match status" value="1"/>
</dbReference>
<dbReference type="PANTHER" id="PTHR43080:SF12">
    <property type="entry name" value="CYSTATHIONINE BETA-SYNTHASE (CBS) FAMILY PROTEIN"/>
    <property type="match status" value="1"/>
</dbReference>
<keyword evidence="1 2" id="KW-0129">CBS domain</keyword>
<evidence type="ECO:0000256" key="1">
    <source>
        <dbReference type="ARBA" id="ARBA00023122"/>
    </source>
</evidence>
<feature type="domain" description="CBS" evidence="3">
    <location>
        <begin position="66"/>
        <end position="125"/>
    </location>
</feature>
<organism evidence="4">
    <name type="scientific">Opuntia streptacantha</name>
    <name type="common">Prickly pear cactus</name>
    <name type="synonym">Opuntia cardona</name>
    <dbReference type="NCBI Taxonomy" id="393608"/>
    <lineage>
        <taxon>Eukaryota</taxon>
        <taxon>Viridiplantae</taxon>
        <taxon>Streptophyta</taxon>
        <taxon>Embryophyta</taxon>
        <taxon>Tracheophyta</taxon>
        <taxon>Spermatophyta</taxon>
        <taxon>Magnoliopsida</taxon>
        <taxon>eudicotyledons</taxon>
        <taxon>Gunneridae</taxon>
        <taxon>Pentapetalae</taxon>
        <taxon>Caryophyllales</taxon>
        <taxon>Cactineae</taxon>
        <taxon>Cactaceae</taxon>
        <taxon>Opuntioideae</taxon>
        <taxon>Opuntia</taxon>
    </lineage>
</organism>
<dbReference type="CDD" id="cd04623">
    <property type="entry name" value="CBS_pair_bac_euk"/>
    <property type="match status" value="1"/>
</dbReference>
<reference evidence="4" key="2">
    <citation type="submission" date="2020-07" db="EMBL/GenBank/DDBJ databases">
        <authorList>
            <person name="Vera ALvarez R."/>
            <person name="Arias-Moreno D.M."/>
            <person name="Jimenez-Jacinto V."/>
            <person name="Jimenez-Bremont J.F."/>
            <person name="Swaminathan K."/>
            <person name="Moose S.P."/>
            <person name="Guerrero-Gonzalez M.L."/>
            <person name="Marino-Ramirez L."/>
            <person name="Landsman D."/>
            <person name="Rodriguez-Kessler M."/>
            <person name="Delgado-Sanchez P."/>
        </authorList>
    </citation>
    <scope>NUCLEOTIDE SEQUENCE</scope>
    <source>
        <tissue evidence="4">Cladode</tissue>
    </source>
</reference>
<dbReference type="InterPro" id="IPR046342">
    <property type="entry name" value="CBS_dom_sf"/>
</dbReference>
<dbReference type="SMART" id="SM00116">
    <property type="entry name" value="CBS"/>
    <property type="match status" value="2"/>
</dbReference>
<dbReference type="Pfam" id="PF00571">
    <property type="entry name" value="CBS"/>
    <property type="match status" value="2"/>
</dbReference>
<dbReference type="AlphaFoldDB" id="A0A7C9CIJ8"/>
<proteinExistence type="predicted"/>
<evidence type="ECO:0000313" key="4">
    <source>
        <dbReference type="EMBL" id="MBA4616624.1"/>
    </source>
</evidence>
<dbReference type="PANTHER" id="PTHR43080">
    <property type="entry name" value="CBS DOMAIN-CONTAINING PROTEIN CBSX3, MITOCHONDRIAL"/>
    <property type="match status" value="1"/>
</dbReference>
<evidence type="ECO:0000256" key="2">
    <source>
        <dbReference type="PROSITE-ProRule" id="PRU00703"/>
    </source>
</evidence>
<protein>
    <recommendedName>
        <fullName evidence="3">CBS domain-containing protein</fullName>
    </recommendedName>
</protein>
<name>A0A7C9CIJ8_OPUST</name>
<dbReference type="EMBL" id="GISG01012632">
    <property type="protein sequence ID" value="MBA4616624.1"/>
    <property type="molecule type" value="Transcribed_RNA"/>
</dbReference>
<evidence type="ECO:0000259" key="3">
    <source>
        <dbReference type="PROSITE" id="PS51371"/>
    </source>
</evidence>